<keyword evidence="3 5" id="KW-1133">Transmembrane helix</keyword>
<keyword evidence="2 5" id="KW-0812">Transmembrane</keyword>
<dbReference type="InterPro" id="IPR000515">
    <property type="entry name" value="MetI-like"/>
</dbReference>
<dbReference type="InterPro" id="IPR035906">
    <property type="entry name" value="MetI-like_sf"/>
</dbReference>
<keyword evidence="8" id="KW-1185">Reference proteome</keyword>
<feature type="transmembrane region" description="Helical" evidence="5">
    <location>
        <begin position="176"/>
        <end position="198"/>
    </location>
</feature>
<dbReference type="PANTHER" id="PTHR43376:SF1">
    <property type="entry name" value="OLIGOPEPTIDE TRANSPORT SYSTEM PERMEASE PROTEIN"/>
    <property type="match status" value="1"/>
</dbReference>
<accession>A0ABS2WNV2</accession>
<evidence type="ECO:0000256" key="4">
    <source>
        <dbReference type="ARBA" id="ARBA00023136"/>
    </source>
</evidence>
<organism evidence="7 8">
    <name type="scientific">Sulfurospirillum tamanense</name>
    <dbReference type="NCBI Taxonomy" id="2813362"/>
    <lineage>
        <taxon>Bacteria</taxon>
        <taxon>Pseudomonadati</taxon>
        <taxon>Campylobacterota</taxon>
        <taxon>Epsilonproteobacteria</taxon>
        <taxon>Campylobacterales</taxon>
        <taxon>Sulfurospirillaceae</taxon>
        <taxon>Sulfurospirillum</taxon>
    </lineage>
</organism>
<feature type="transmembrane region" description="Helical" evidence="5">
    <location>
        <begin position="279"/>
        <end position="305"/>
    </location>
</feature>
<dbReference type="EMBL" id="JAFHKK010000001">
    <property type="protein sequence ID" value="MBN2963357.1"/>
    <property type="molecule type" value="Genomic_DNA"/>
</dbReference>
<evidence type="ECO:0000256" key="3">
    <source>
        <dbReference type="ARBA" id="ARBA00022989"/>
    </source>
</evidence>
<evidence type="ECO:0000256" key="5">
    <source>
        <dbReference type="RuleBase" id="RU363032"/>
    </source>
</evidence>
<evidence type="ECO:0000256" key="1">
    <source>
        <dbReference type="ARBA" id="ARBA00004651"/>
    </source>
</evidence>
<comment type="similarity">
    <text evidence="5">Belongs to the binding-protein-dependent transport system permease family.</text>
</comment>
<reference evidence="7" key="1">
    <citation type="submission" date="2021-02" db="EMBL/GenBank/DDBJ databases">
        <title>Sulfurospirillum tamanensis sp. nov.</title>
        <authorList>
            <person name="Frolova A."/>
            <person name="Merkel A."/>
            <person name="Slobodkin A."/>
        </authorList>
    </citation>
    <scope>NUCLEOTIDE SEQUENCE</scope>
    <source>
        <strain evidence="7">T05b</strain>
    </source>
</reference>
<name>A0ABS2WNV2_9BACT</name>
<evidence type="ECO:0000259" key="6">
    <source>
        <dbReference type="PROSITE" id="PS50928"/>
    </source>
</evidence>
<dbReference type="PANTHER" id="PTHR43376">
    <property type="entry name" value="OLIGOPEPTIDE TRANSPORT SYSTEM PERMEASE PROTEIN"/>
    <property type="match status" value="1"/>
</dbReference>
<feature type="transmembrane region" description="Helical" evidence="5">
    <location>
        <begin position="233"/>
        <end position="259"/>
    </location>
</feature>
<dbReference type="SUPFAM" id="SSF161098">
    <property type="entry name" value="MetI-like"/>
    <property type="match status" value="1"/>
</dbReference>
<sequence length="312" mass="33510">MARTFLSYALALGVMAYLSYGLPLWLPGDFATAMYASSDVVLSPQEEARLTPVPPSFLAYVDAFMRGDFGLSLAYGVPISTLLGEALPWTLLLGLCAYLSSFAVAFVLGVESAFRRASKVDRRLSGAMVSLDGVPELVLGVVFLLFFGAHLGWFPLQGALTPYSDKSGIAHVADVLAHLCLPAMTLFLASLSGQFLLVRVSVLHVLPAPFVSCAHLRGIGPWRVRYKYVALNALLPIVVRFGFRLASMVTSLIVVETIFAYPGIGSLLMDAVAKRDVPVIQVVVTLLSLGVVGMSVLLEGVAFWLKPKGNRA</sequence>
<dbReference type="Gene3D" id="1.10.3720.10">
    <property type="entry name" value="MetI-like"/>
    <property type="match status" value="1"/>
</dbReference>
<reference evidence="7" key="2">
    <citation type="submission" date="2021-02" db="EMBL/GenBank/DDBJ databases">
        <authorList>
            <person name="Merkel A.Y."/>
        </authorList>
    </citation>
    <scope>NUCLEOTIDE SEQUENCE</scope>
    <source>
        <strain evidence="7">T05b</strain>
    </source>
</reference>
<proteinExistence type="inferred from homology"/>
<keyword evidence="5" id="KW-0813">Transport</keyword>
<dbReference type="Pfam" id="PF00528">
    <property type="entry name" value="BPD_transp_1"/>
    <property type="match status" value="1"/>
</dbReference>
<protein>
    <submittedName>
        <fullName evidence="7">ABC transporter permease</fullName>
    </submittedName>
</protein>
<evidence type="ECO:0000313" key="8">
    <source>
        <dbReference type="Proteomes" id="UP000703590"/>
    </source>
</evidence>
<comment type="subcellular location">
    <subcellularLocation>
        <location evidence="1 5">Cell membrane</location>
        <topology evidence="1 5">Multi-pass membrane protein</topology>
    </subcellularLocation>
</comment>
<gene>
    <name evidence="7" type="ORF">JWV37_01060</name>
</gene>
<evidence type="ECO:0000256" key="2">
    <source>
        <dbReference type="ARBA" id="ARBA00022692"/>
    </source>
</evidence>
<evidence type="ECO:0000313" key="7">
    <source>
        <dbReference type="EMBL" id="MBN2963357.1"/>
    </source>
</evidence>
<dbReference type="PROSITE" id="PS50928">
    <property type="entry name" value="ABC_TM1"/>
    <property type="match status" value="1"/>
</dbReference>
<keyword evidence="4 5" id="KW-0472">Membrane</keyword>
<feature type="domain" description="ABC transmembrane type-1" evidence="6">
    <location>
        <begin position="87"/>
        <end position="298"/>
    </location>
</feature>
<dbReference type="Proteomes" id="UP000703590">
    <property type="component" value="Unassembled WGS sequence"/>
</dbReference>
<feature type="transmembrane region" description="Helical" evidence="5">
    <location>
        <begin position="134"/>
        <end position="156"/>
    </location>
</feature>
<dbReference type="RefSeq" id="WP_205457787.1">
    <property type="nucleotide sequence ID" value="NZ_JAFHKK010000001.1"/>
</dbReference>
<dbReference type="CDD" id="cd06261">
    <property type="entry name" value="TM_PBP2"/>
    <property type="match status" value="1"/>
</dbReference>
<comment type="caution">
    <text evidence="7">The sequence shown here is derived from an EMBL/GenBank/DDBJ whole genome shotgun (WGS) entry which is preliminary data.</text>
</comment>
<feature type="transmembrane region" description="Helical" evidence="5">
    <location>
        <begin position="91"/>
        <end position="114"/>
    </location>
</feature>